<dbReference type="Proteomes" id="UP000248329">
    <property type="component" value="Unassembled WGS sequence"/>
</dbReference>
<proteinExistence type="predicted"/>
<gene>
    <name evidence="1" type="ORF">C4B59_17105</name>
</gene>
<reference evidence="1" key="1">
    <citation type="submission" date="2018-01" db="EMBL/GenBank/DDBJ databases">
        <authorList>
            <person name="Krukenberg V."/>
        </authorList>
    </citation>
    <scope>NUCLEOTIDE SEQUENCE</scope>
    <source>
        <strain evidence="1">E20ANME2</strain>
    </source>
</reference>
<accession>A0AC61KXU6</accession>
<evidence type="ECO:0000313" key="1">
    <source>
        <dbReference type="EMBL" id="PXF56309.1"/>
    </source>
</evidence>
<evidence type="ECO:0000313" key="2">
    <source>
        <dbReference type="Proteomes" id="UP000248329"/>
    </source>
</evidence>
<sequence>MSIRTNKKILLSMGISLSVIVLAVVLLIFGTPSRAMPFIGLGLIVAGLLMFVISLHTATKPETELVADERVARINEKADKTAFWPVLVSITIRFWSDRAWSRGIELLYLYNAALFAGIISWSVLRWHYSKKGDVIR</sequence>
<organism evidence="1 2">
    <name type="scientific">Candidatus Methanogaster sp</name>
    <dbReference type="NCBI Taxonomy" id="3386292"/>
    <lineage>
        <taxon>Archaea</taxon>
        <taxon>Methanobacteriati</taxon>
        <taxon>Methanobacteriota</taxon>
        <taxon>Stenosarchaea group</taxon>
        <taxon>Methanomicrobia</taxon>
        <taxon>Methanosarcinales</taxon>
        <taxon>ANME-2 cluster</taxon>
        <taxon>Candidatus Methanogasteraceae</taxon>
        <taxon>Candidatus Methanogaster</taxon>
    </lineage>
</organism>
<comment type="caution">
    <text evidence="1">The sequence shown here is derived from an EMBL/GenBank/DDBJ whole genome shotgun (WGS) entry which is preliminary data.</text>
</comment>
<name>A0AC61KXU6_9EURY</name>
<dbReference type="EMBL" id="PQXF01000110">
    <property type="protein sequence ID" value="PXF56309.1"/>
    <property type="molecule type" value="Genomic_DNA"/>
</dbReference>
<protein>
    <submittedName>
        <fullName evidence="1">Uncharacterized protein</fullName>
    </submittedName>
</protein>